<dbReference type="Proteomes" id="UP001241377">
    <property type="component" value="Unassembled WGS sequence"/>
</dbReference>
<dbReference type="EMBL" id="JASBWR010000075">
    <property type="protein sequence ID" value="KAJ9098544.1"/>
    <property type="molecule type" value="Genomic_DNA"/>
</dbReference>
<protein>
    <submittedName>
        <fullName evidence="1">Uncharacterized protein</fullName>
    </submittedName>
</protein>
<evidence type="ECO:0000313" key="2">
    <source>
        <dbReference type="Proteomes" id="UP001241377"/>
    </source>
</evidence>
<keyword evidence="2" id="KW-1185">Reference proteome</keyword>
<proteinExistence type="predicted"/>
<gene>
    <name evidence="1" type="ORF">QFC19_006312</name>
</gene>
<accession>A0ACC2VGL6</accession>
<evidence type="ECO:0000313" key="1">
    <source>
        <dbReference type="EMBL" id="KAJ9098544.1"/>
    </source>
</evidence>
<sequence>MGGCKVCAWDFRPGATEITPLRQRWTKRCRKIARLANSSRGHRINLGDDIASQREISLAELNLQDPSPVPPDLETAFAPEKAPSQISNSKPPRSQPLDRSIPVHQISRYRSHHEVVLTAQSLQDTIQLAPVTSTSSHSRAIIPGREYDVPENAVPNFRDSREVIDLEGNDSQSAQPPQGSIAKRSPEQDTLQLNSKEVNVVKDRASWYTTPWNILKLTLTPPSISLFLALPISLIQPLKAMFVNVDGWTGGKMPNGPDGKPPLSWLLDVSERLVRSISRLETNPGVLVPK</sequence>
<comment type="caution">
    <text evidence="1">The sequence shown here is derived from an EMBL/GenBank/DDBJ whole genome shotgun (WGS) entry which is preliminary data.</text>
</comment>
<organism evidence="1 2">
    <name type="scientific">Naganishia cerealis</name>
    <dbReference type="NCBI Taxonomy" id="610337"/>
    <lineage>
        <taxon>Eukaryota</taxon>
        <taxon>Fungi</taxon>
        <taxon>Dikarya</taxon>
        <taxon>Basidiomycota</taxon>
        <taxon>Agaricomycotina</taxon>
        <taxon>Tremellomycetes</taxon>
        <taxon>Filobasidiales</taxon>
        <taxon>Filobasidiaceae</taxon>
        <taxon>Naganishia</taxon>
    </lineage>
</organism>
<reference evidence="1" key="1">
    <citation type="submission" date="2023-04" db="EMBL/GenBank/DDBJ databases">
        <title>Draft Genome sequencing of Naganishia species isolated from polar environments using Oxford Nanopore Technology.</title>
        <authorList>
            <person name="Leo P."/>
            <person name="Venkateswaran K."/>
        </authorList>
    </citation>
    <scope>NUCLEOTIDE SEQUENCE</scope>
    <source>
        <strain evidence="1">MNA-CCFEE 5261</strain>
    </source>
</reference>
<name>A0ACC2VGL6_9TREE</name>